<keyword evidence="3" id="KW-1185">Reference proteome</keyword>
<sequence length="57" mass="6329">MLKQIAFALTRTRHAAWWLPKWLERRLPALDIEGDRLGPAPAPAVPESVPLTPSTAD</sequence>
<dbReference type="AlphaFoldDB" id="A0A250V4R6"/>
<evidence type="ECO:0000313" key="2">
    <source>
        <dbReference type="EMBL" id="GAX49178.1"/>
    </source>
</evidence>
<feature type="region of interest" description="Disordered" evidence="1">
    <location>
        <begin position="36"/>
        <end position="57"/>
    </location>
</feature>
<evidence type="ECO:0000256" key="1">
    <source>
        <dbReference type="SAM" id="MobiDB-lite"/>
    </source>
</evidence>
<evidence type="ECO:0000313" key="3">
    <source>
        <dbReference type="Proteomes" id="UP000217446"/>
    </source>
</evidence>
<name>A0A250V4R6_STROL</name>
<reference evidence="3" key="1">
    <citation type="submission" date="2017-05" db="EMBL/GenBank/DDBJ databases">
        <title>Streptomyces olivochromogenes NBRC 3561 whole genome shotgun sequence.</title>
        <authorList>
            <person name="Dohra H."/>
            <person name="Kodani S."/>
        </authorList>
    </citation>
    <scope>NUCLEOTIDE SEQUENCE [LARGE SCALE GENOMIC DNA]</scope>
    <source>
        <strain evidence="3">NBRC 3561</strain>
    </source>
</reference>
<protein>
    <submittedName>
        <fullName evidence="2">Uncharacterized protein</fullName>
    </submittedName>
</protein>
<gene>
    <name evidence="2" type="ORF">SO3561_00666</name>
</gene>
<proteinExistence type="predicted"/>
<organism evidence="2 3">
    <name type="scientific">Streptomyces olivochromogenes</name>
    <dbReference type="NCBI Taxonomy" id="1963"/>
    <lineage>
        <taxon>Bacteria</taxon>
        <taxon>Bacillati</taxon>
        <taxon>Actinomycetota</taxon>
        <taxon>Actinomycetes</taxon>
        <taxon>Kitasatosporales</taxon>
        <taxon>Streptomycetaceae</taxon>
        <taxon>Streptomyces</taxon>
    </lineage>
</organism>
<accession>A0A250V4R6</accession>
<comment type="caution">
    <text evidence="2">The sequence shown here is derived from an EMBL/GenBank/DDBJ whole genome shotgun (WGS) entry which is preliminary data.</text>
</comment>
<dbReference type="RefSeq" id="WP_159064315.1">
    <property type="nucleotide sequence ID" value="NZ_BDQI01000001.1"/>
</dbReference>
<dbReference type="EMBL" id="BDQI01000001">
    <property type="protein sequence ID" value="GAX49178.1"/>
    <property type="molecule type" value="Genomic_DNA"/>
</dbReference>
<dbReference type="Proteomes" id="UP000217446">
    <property type="component" value="Unassembled WGS sequence"/>
</dbReference>